<dbReference type="GO" id="GO:0005634">
    <property type="term" value="C:nucleus"/>
    <property type="evidence" value="ECO:0000318"/>
    <property type="project" value="GO_Central"/>
</dbReference>
<organism evidence="6 7">
    <name type="scientific">Klebsormidium nitens</name>
    <name type="common">Green alga</name>
    <name type="synonym">Ulothrix nitens</name>
    <dbReference type="NCBI Taxonomy" id="105231"/>
    <lineage>
        <taxon>Eukaryota</taxon>
        <taxon>Viridiplantae</taxon>
        <taxon>Streptophyta</taxon>
        <taxon>Klebsormidiophyceae</taxon>
        <taxon>Klebsormidiales</taxon>
        <taxon>Klebsormidiaceae</taxon>
        <taxon>Klebsormidium</taxon>
    </lineage>
</organism>
<dbReference type="PROSITE" id="PS50294">
    <property type="entry name" value="WD_REPEATS_REGION"/>
    <property type="match status" value="2"/>
</dbReference>
<dbReference type="InterPro" id="IPR015943">
    <property type="entry name" value="WD40/YVTN_repeat-like_dom_sf"/>
</dbReference>
<feature type="repeat" description="WD" evidence="4">
    <location>
        <begin position="484"/>
        <end position="516"/>
    </location>
</feature>
<keyword evidence="3" id="KW-0677">Repeat</keyword>
<evidence type="ECO:0000313" key="6">
    <source>
        <dbReference type="EMBL" id="GAQ88207.1"/>
    </source>
</evidence>
<dbReference type="SUPFAM" id="SSF50978">
    <property type="entry name" value="WD40 repeat-like"/>
    <property type="match status" value="1"/>
</dbReference>
<accession>A0A1Y1IHT1</accession>
<evidence type="ECO:0000256" key="3">
    <source>
        <dbReference type="ARBA" id="ARBA00022737"/>
    </source>
</evidence>
<feature type="compositionally biased region" description="Basic residues" evidence="5">
    <location>
        <begin position="1"/>
        <end position="11"/>
    </location>
</feature>
<keyword evidence="2 4" id="KW-0853">WD repeat</keyword>
<evidence type="ECO:0000313" key="7">
    <source>
        <dbReference type="Proteomes" id="UP000054558"/>
    </source>
</evidence>
<dbReference type="OMA" id="DPNTLYW"/>
<evidence type="ECO:0000256" key="1">
    <source>
        <dbReference type="ARBA" id="ARBA00005434"/>
    </source>
</evidence>
<dbReference type="Pfam" id="PF00400">
    <property type="entry name" value="WD40"/>
    <property type="match status" value="2"/>
</dbReference>
<feature type="compositionally biased region" description="Basic and acidic residues" evidence="5">
    <location>
        <begin position="120"/>
        <end position="142"/>
    </location>
</feature>
<dbReference type="PANTHER" id="PTHR14773">
    <property type="entry name" value="WD REPEAT-CONTAINING PROTEIN 76"/>
    <property type="match status" value="1"/>
</dbReference>
<dbReference type="Proteomes" id="UP000054558">
    <property type="component" value="Unassembled WGS sequence"/>
</dbReference>
<dbReference type="EMBL" id="DF237358">
    <property type="protein sequence ID" value="GAQ88207.1"/>
    <property type="molecule type" value="Genomic_DNA"/>
</dbReference>
<gene>
    <name evidence="6" type="ORF">KFL_004090090</name>
</gene>
<feature type="compositionally biased region" description="Polar residues" evidence="5">
    <location>
        <begin position="72"/>
        <end position="95"/>
    </location>
</feature>
<evidence type="ECO:0000256" key="5">
    <source>
        <dbReference type="SAM" id="MobiDB-lite"/>
    </source>
</evidence>
<feature type="compositionally biased region" description="Basic and acidic residues" evidence="5">
    <location>
        <begin position="185"/>
        <end position="194"/>
    </location>
</feature>
<feature type="compositionally biased region" description="Polar residues" evidence="5">
    <location>
        <begin position="39"/>
        <end position="53"/>
    </location>
</feature>
<proteinExistence type="inferred from homology"/>
<dbReference type="STRING" id="105231.A0A1Y1IHT1"/>
<dbReference type="GO" id="GO:2000001">
    <property type="term" value="P:regulation of DNA damage checkpoint"/>
    <property type="evidence" value="ECO:0000318"/>
    <property type="project" value="GO_Central"/>
</dbReference>
<dbReference type="GO" id="GO:0003677">
    <property type="term" value="F:DNA binding"/>
    <property type="evidence" value="ECO:0000318"/>
    <property type="project" value="GO_Central"/>
</dbReference>
<feature type="repeat" description="WD" evidence="4">
    <location>
        <begin position="433"/>
        <end position="468"/>
    </location>
</feature>
<dbReference type="AlphaFoldDB" id="A0A1Y1IHT1"/>
<reference evidence="6 7" key="1">
    <citation type="journal article" date="2014" name="Nat. Commun.">
        <title>Klebsormidium flaccidum genome reveals primary factors for plant terrestrial adaptation.</title>
        <authorList>
            <person name="Hori K."/>
            <person name="Maruyama F."/>
            <person name="Fujisawa T."/>
            <person name="Togashi T."/>
            <person name="Yamamoto N."/>
            <person name="Seo M."/>
            <person name="Sato S."/>
            <person name="Yamada T."/>
            <person name="Mori H."/>
            <person name="Tajima N."/>
            <person name="Moriyama T."/>
            <person name="Ikeuchi M."/>
            <person name="Watanabe M."/>
            <person name="Wada H."/>
            <person name="Kobayashi K."/>
            <person name="Saito M."/>
            <person name="Masuda T."/>
            <person name="Sasaki-Sekimoto Y."/>
            <person name="Mashiguchi K."/>
            <person name="Awai K."/>
            <person name="Shimojima M."/>
            <person name="Masuda S."/>
            <person name="Iwai M."/>
            <person name="Nobusawa T."/>
            <person name="Narise T."/>
            <person name="Kondo S."/>
            <person name="Saito H."/>
            <person name="Sato R."/>
            <person name="Murakawa M."/>
            <person name="Ihara Y."/>
            <person name="Oshima-Yamada Y."/>
            <person name="Ohtaka K."/>
            <person name="Satoh M."/>
            <person name="Sonobe K."/>
            <person name="Ishii M."/>
            <person name="Ohtani R."/>
            <person name="Kanamori-Sato M."/>
            <person name="Honoki R."/>
            <person name="Miyazaki D."/>
            <person name="Mochizuki H."/>
            <person name="Umetsu J."/>
            <person name="Higashi K."/>
            <person name="Shibata D."/>
            <person name="Kamiya Y."/>
            <person name="Sato N."/>
            <person name="Nakamura Y."/>
            <person name="Tabata S."/>
            <person name="Ida S."/>
            <person name="Kurokawa K."/>
            <person name="Ohta H."/>
        </authorList>
    </citation>
    <scope>NUCLEOTIDE SEQUENCE [LARGE SCALE GENOMIC DNA]</scope>
    <source>
        <strain evidence="6 7">NIES-2285</strain>
    </source>
</reference>
<evidence type="ECO:0000256" key="4">
    <source>
        <dbReference type="PROSITE-ProRule" id="PRU00221"/>
    </source>
</evidence>
<comment type="similarity">
    <text evidence="1">Belongs to the WD repeat DDB2/WDR76 family.</text>
</comment>
<feature type="region of interest" description="Disordered" evidence="5">
    <location>
        <begin position="1"/>
        <end position="142"/>
    </location>
</feature>
<dbReference type="PROSITE" id="PS50082">
    <property type="entry name" value="WD_REPEATS_2"/>
    <property type="match status" value="2"/>
</dbReference>
<name>A0A1Y1IHT1_KLENI</name>
<dbReference type="Gene3D" id="2.130.10.10">
    <property type="entry name" value="YVTN repeat-like/Quinoprotein amine dehydrogenase"/>
    <property type="match status" value="1"/>
</dbReference>
<dbReference type="InterPro" id="IPR036322">
    <property type="entry name" value="WD40_repeat_dom_sf"/>
</dbReference>
<evidence type="ECO:0000256" key="2">
    <source>
        <dbReference type="ARBA" id="ARBA00022574"/>
    </source>
</evidence>
<feature type="region of interest" description="Disordered" evidence="5">
    <location>
        <begin position="173"/>
        <end position="195"/>
    </location>
</feature>
<dbReference type="InterPro" id="IPR050853">
    <property type="entry name" value="WD_repeat_DNA-damage-binding"/>
</dbReference>
<dbReference type="SMART" id="SM00320">
    <property type="entry name" value="WD40"/>
    <property type="match status" value="4"/>
</dbReference>
<dbReference type="OrthoDB" id="2020498at2759"/>
<dbReference type="PANTHER" id="PTHR14773:SF0">
    <property type="entry name" value="WD REPEAT-CONTAINING PROTEIN 76"/>
    <property type="match status" value="1"/>
</dbReference>
<dbReference type="InterPro" id="IPR001680">
    <property type="entry name" value="WD40_rpt"/>
</dbReference>
<keyword evidence="7" id="KW-1185">Reference proteome</keyword>
<protein>
    <submittedName>
        <fullName evidence="6">WD repeat-containing protein</fullName>
    </submittedName>
</protein>
<sequence>MAPRRQSKRGKEHADLAVDTSTTTRSKRIKAESDPLSGDQPTDQKAGNEQTVGISPPGGAVRTTRSLRGVKSQLQTPDNSKVSESESGPVSNSEPLSEISKSKSGSKVPESETVSEEPENERTKNENGEELTEYERARRETMAKNEAMLMSLGVTEAAEGLGASIQAKRSRAAAKGLQTVRAKKEKKEPVEVRRSSRIQHIAPESLGIERENRDGSVVLHGQEAPFRRPAAATPAPWEEKRRIQGPIKFESSNTDDPASDAAFLDVLKRLRDDQPLRKRAAEAPSVDPTKLTLRESDVARVVKDRIFAVAFFPTTEKVIVAAGDKSGGLGIWDVDAKDTNDGVHVFNVGPKPISALAVSNRDCTKLYSCSFDGSLRVLDVEKGVFDEAYVDEESDFSAMSLGPVDGGHVAYVGDGLGALTVVDLRASTAQVTYQMHGRKINTIDFNPHRSHIFVTGGTDAMAHIWDVRKLPESGTKKVIHPLASLPHVKAVNSIYFSPDGDKLASTSYDNYIRIYDGMLDSLEHVVSKVTPPQPLLISHYNNTGRWISSFRAVWTWDNRHVAVGSMNRAIDIVNVESKHLKRLASEQMPTIPARNAVHPLMPIIAGGVSGGKIHIWR</sequence>